<dbReference type="AlphaFoldDB" id="A0AAD5XQD1"/>
<dbReference type="Proteomes" id="UP001212152">
    <property type="component" value="Unassembled WGS sequence"/>
</dbReference>
<reference evidence="2" key="1">
    <citation type="submission" date="2020-05" db="EMBL/GenBank/DDBJ databases">
        <title>Phylogenomic resolution of chytrid fungi.</title>
        <authorList>
            <person name="Stajich J.E."/>
            <person name="Amses K."/>
            <person name="Simmons R."/>
            <person name="Seto K."/>
            <person name="Myers J."/>
            <person name="Bonds A."/>
            <person name="Quandt C.A."/>
            <person name="Barry K."/>
            <person name="Liu P."/>
            <person name="Grigoriev I."/>
            <person name="Longcore J.E."/>
            <person name="James T.Y."/>
        </authorList>
    </citation>
    <scope>NUCLEOTIDE SEQUENCE</scope>
    <source>
        <strain evidence="2">JEL0379</strain>
    </source>
</reference>
<feature type="compositionally biased region" description="Low complexity" evidence="1">
    <location>
        <begin position="159"/>
        <end position="169"/>
    </location>
</feature>
<keyword evidence="3" id="KW-1185">Reference proteome</keyword>
<dbReference type="PANTHER" id="PTHR40132">
    <property type="entry name" value="PRE-MRNA-SPLICING FACTOR 38B"/>
    <property type="match status" value="1"/>
</dbReference>
<proteinExistence type="predicted"/>
<name>A0AAD5XQD1_9FUNG</name>
<dbReference type="PANTHER" id="PTHR40132:SF1">
    <property type="entry name" value="PRE-MRNA-SPLICING FACTOR 38B"/>
    <property type="match status" value="1"/>
</dbReference>
<feature type="compositionally biased region" description="Basic and acidic residues" evidence="1">
    <location>
        <begin position="246"/>
        <end position="259"/>
    </location>
</feature>
<feature type="compositionally biased region" description="Basic and acidic residues" evidence="1">
    <location>
        <begin position="361"/>
        <end position="372"/>
    </location>
</feature>
<comment type="caution">
    <text evidence="2">The sequence shown here is derived from an EMBL/GenBank/DDBJ whole genome shotgun (WGS) entry which is preliminary data.</text>
</comment>
<feature type="compositionally biased region" description="Low complexity" evidence="1">
    <location>
        <begin position="13"/>
        <end position="33"/>
    </location>
</feature>
<feature type="region of interest" description="Disordered" evidence="1">
    <location>
        <begin position="1"/>
        <end position="33"/>
    </location>
</feature>
<evidence type="ECO:0000313" key="3">
    <source>
        <dbReference type="Proteomes" id="UP001212152"/>
    </source>
</evidence>
<protein>
    <submittedName>
        <fullName evidence="2">Uncharacterized protein</fullName>
    </submittedName>
</protein>
<accession>A0AAD5XQD1</accession>
<gene>
    <name evidence="2" type="ORF">HDU87_005066</name>
</gene>
<feature type="compositionally biased region" description="Basic and acidic residues" evidence="1">
    <location>
        <begin position="208"/>
        <end position="224"/>
    </location>
</feature>
<sequence>MSLRRSRKTTHIPAAQNATSASASSSPSARPSALNSVVSSLMRAAIGGVPSTVSDDELQRYIADKVLEDAAKSNARYSARNTATRWQSPSLTAQPKNILKPNKRFLAAVIRSTDSHNDALLKKEAVEAEQRLYTLGKDDAQSEENGDGSSPGRREQRSQRSSSRSRTSPKAVSRSPRASDRHHKTRRRRRDASSSPSRSPPRFKGTPSRRELRLPEKKDLDAGRAARTPRASDLPTESDNDDDHIEADNHRWSPRDSRSSRHGSHSRSASHLDGREPAVTKEAKAGRQSEPSSPAPPLSSKRGRGTTGSSRMDRYFEEGYDPSLDMDNYGDELDAYVDRIEELRASKLKASSSKTMSSSQSKKEIKEHERKERKSARRKERERKWISGSSKKRKADDAGQDEKSDSDPSAKKLVTGPRLPAGCPW</sequence>
<feature type="region of interest" description="Disordered" evidence="1">
    <location>
        <begin position="345"/>
        <end position="425"/>
    </location>
</feature>
<evidence type="ECO:0000313" key="2">
    <source>
        <dbReference type="EMBL" id="KAJ3184219.1"/>
    </source>
</evidence>
<feature type="region of interest" description="Disordered" evidence="1">
    <location>
        <begin position="132"/>
        <end position="330"/>
    </location>
</feature>
<dbReference type="EMBL" id="JADGJQ010000004">
    <property type="protein sequence ID" value="KAJ3184219.1"/>
    <property type="molecule type" value="Genomic_DNA"/>
</dbReference>
<feature type="compositionally biased region" description="Acidic residues" evidence="1">
    <location>
        <begin position="236"/>
        <end position="245"/>
    </location>
</feature>
<organism evidence="2 3">
    <name type="scientific">Geranomyces variabilis</name>
    <dbReference type="NCBI Taxonomy" id="109894"/>
    <lineage>
        <taxon>Eukaryota</taxon>
        <taxon>Fungi</taxon>
        <taxon>Fungi incertae sedis</taxon>
        <taxon>Chytridiomycota</taxon>
        <taxon>Chytridiomycota incertae sedis</taxon>
        <taxon>Chytridiomycetes</taxon>
        <taxon>Spizellomycetales</taxon>
        <taxon>Powellomycetaceae</taxon>
        <taxon>Geranomyces</taxon>
    </lineage>
</organism>
<feature type="compositionally biased region" description="Basic residues" evidence="1">
    <location>
        <begin position="1"/>
        <end position="10"/>
    </location>
</feature>
<feature type="compositionally biased region" description="Low complexity" evidence="1">
    <location>
        <begin position="348"/>
        <end position="360"/>
    </location>
</feature>
<feature type="compositionally biased region" description="Basic and acidic residues" evidence="1">
    <location>
        <begin position="270"/>
        <end position="287"/>
    </location>
</feature>
<evidence type="ECO:0000256" key="1">
    <source>
        <dbReference type="SAM" id="MobiDB-lite"/>
    </source>
</evidence>
<feature type="compositionally biased region" description="Low complexity" evidence="1">
    <location>
        <begin position="193"/>
        <end position="202"/>
    </location>
</feature>
<feature type="compositionally biased region" description="Basic residues" evidence="1">
    <location>
        <begin position="180"/>
        <end position="190"/>
    </location>
</feature>
<feature type="compositionally biased region" description="Basic and acidic residues" evidence="1">
    <location>
        <begin position="394"/>
        <end position="410"/>
    </location>
</feature>